<dbReference type="SFLD" id="SFLDG01129">
    <property type="entry name" value="C1.5:_HAD__Beta-PGM__Phosphata"/>
    <property type="match status" value="1"/>
</dbReference>
<dbReference type="InterPro" id="IPR041492">
    <property type="entry name" value="HAD_2"/>
</dbReference>
<dbReference type="SUPFAM" id="SSF56784">
    <property type="entry name" value="HAD-like"/>
    <property type="match status" value="1"/>
</dbReference>
<dbReference type="InterPro" id="IPR036412">
    <property type="entry name" value="HAD-like_sf"/>
</dbReference>
<dbReference type="PANTHER" id="PTHR43434:SF1">
    <property type="entry name" value="PHOSPHOGLYCOLATE PHOSPHATASE"/>
    <property type="match status" value="1"/>
</dbReference>
<organism evidence="1 2">
    <name type="scientific">Candidatus Gottesmanbacteria bacterium RBG_13_45_10</name>
    <dbReference type="NCBI Taxonomy" id="1798370"/>
    <lineage>
        <taxon>Bacteria</taxon>
        <taxon>Candidatus Gottesmaniibacteriota</taxon>
    </lineage>
</organism>
<dbReference type="EMBL" id="MFIZ01000009">
    <property type="protein sequence ID" value="OGG11940.1"/>
    <property type="molecule type" value="Genomic_DNA"/>
</dbReference>
<protein>
    <recommendedName>
        <fullName evidence="3">Phosphoglycolate phosphatase</fullName>
    </recommendedName>
</protein>
<sequence length="219" mass="24646">MHIFFDFDGTLISAEKRMYRLYADYCRRLGTVPIQQSLYIAQKKRGIRERDVTSVALGSEVDVYLKWKLEHMEDPSYIQLDTLYKGVPTILKKLQKLGNSLYILTSRVGRAKLMNQVKQYNIEDYFIEIINTPGADGARCKTKGLSDAMVCHHIHGQSMVLVGDSEVEVQAANNVGIACISVTYGLRGKEFFHSLGQSQTVDSVSELTDSLLALQKSMV</sequence>
<dbReference type="Gene3D" id="1.10.150.240">
    <property type="entry name" value="Putative phosphatase, domain 2"/>
    <property type="match status" value="1"/>
</dbReference>
<dbReference type="InterPro" id="IPR023214">
    <property type="entry name" value="HAD_sf"/>
</dbReference>
<gene>
    <name evidence="1" type="ORF">A2Z00_03935</name>
</gene>
<dbReference type="GO" id="GO:0006281">
    <property type="term" value="P:DNA repair"/>
    <property type="evidence" value="ECO:0007669"/>
    <property type="project" value="TreeGrafter"/>
</dbReference>
<dbReference type="SFLD" id="SFLDS00003">
    <property type="entry name" value="Haloacid_Dehalogenase"/>
    <property type="match status" value="1"/>
</dbReference>
<accession>A0A1F5ZHL4</accession>
<dbReference type="CDD" id="cd01427">
    <property type="entry name" value="HAD_like"/>
    <property type="match status" value="1"/>
</dbReference>
<dbReference type="Gene3D" id="3.40.50.1000">
    <property type="entry name" value="HAD superfamily/HAD-like"/>
    <property type="match status" value="1"/>
</dbReference>
<proteinExistence type="predicted"/>
<dbReference type="PANTHER" id="PTHR43434">
    <property type="entry name" value="PHOSPHOGLYCOLATE PHOSPHATASE"/>
    <property type="match status" value="1"/>
</dbReference>
<dbReference type="AlphaFoldDB" id="A0A1F5ZHL4"/>
<dbReference type="Proteomes" id="UP000177268">
    <property type="component" value="Unassembled WGS sequence"/>
</dbReference>
<name>A0A1F5ZHL4_9BACT</name>
<dbReference type="GO" id="GO:0008967">
    <property type="term" value="F:phosphoglycolate phosphatase activity"/>
    <property type="evidence" value="ECO:0007669"/>
    <property type="project" value="TreeGrafter"/>
</dbReference>
<evidence type="ECO:0008006" key="3">
    <source>
        <dbReference type="Google" id="ProtNLM"/>
    </source>
</evidence>
<dbReference type="STRING" id="1798370.A2Z00_03935"/>
<dbReference type="Pfam" id="PF13419">
    <property type="entry name" value="HAD_2"/>
    <property type="match status" value="1"/>
</dbReference>
<evidence type="ECO:0000313" key="2">
    <source>
        <dbReference type="Proteomes" id="UP000177268"/>
    </source>
</evidence>
<comment type="caution">
    <text evidence="1">The sequence shown here is derived from an EMBL/GenBank/DDBJ whole genome shotgun (WGS) entry which is preliminary data.</text>
</comment>
<dbReference type="InterPro" id="IPR023198">
    <property type="entry name" value="PGP-like_dom2"/>
</dbReference>
<reference evidence="1 2" key="1">
    <citation type="journal article" date="2016" name="Nat. Commun.">
        <title>Thousands of microbial genomes shed light on interconnected biogeochemical processes in an aquifer system.</title>
        <authorList>
            <person name="Anantharaman K."/>
            <person name="Brown C.T."/>
            <person name="Hug L.A."/>
            <person name="Sharon I."/>
            <person name="Castelle C.J."/>
            <person name="Probst A.J."/>
            <person name="Thomas B.C."/>
            <person name="Singh A."/>
            <person name="Wilkins M.J."/>
            <person name="Karaoz U."/>
            <person name="Brodie E.L."/>
            <person name="Williams K.H."/>
            <person name="Hubbard S.S."/>
            <person name="Banfield J.F."/>
        </authorList>
    </citation>
    <scope>NUCLEOTIDE SEQUENCE [LARGE SCALE GENOMIC DNA]</scope>
</reference>
<dbReference type="GO" id="GO:0005829">
    <property type="term" value="C:cytosol"/>
    <property type="evidence" value="ECO:0007669"/>
    <property type="project" value="TreeGrafter"/>
</dbReference>
<dbReference type="InterPro" id="IPR050155">
    <property type="entry name" value="HAD-like_hydrolase_sf"/>
</dbReference>
<evidence type="ECO:0000313" key="1">
    <source>
        <dbReference type="EMBL" id="OGG11940.1"/>
    </source>
</evidence>